<dbReference type="Proteomes" id="UP001162501">
    <property type="component" value="Chromosome 19"/>
</dbReference>
<evidence type="ECO:0000313" key="1">
    <source>
        <dbReference type="EMBL" id="CAI9698317.1"/>
    </source>
</evidence>
<gene>
    <name evidence="1" type="ORF">MRATA1EN3_LOCUS9530</name>
</gene>
<organism evidence="1 2">
    <name type="scientific">Rangifer tarandus platyrhynchus</name>
    <name type="common">Svalbard reindeer</name>
    <dbReference type="NCBI Taxonomy" id="3082113"/>
    <lineage>
        <taxon>Eukaryota</taxon>
        <taxon>Metazoa</taxon>
        <taxon>Chordata</taxon>
        <taxon>Craniata</taxon>
        <taxon>Vertebrata</taxon>
        <taxon>Euteleostomi</taxon>
        <taxon>Mammalia</taxon>
        <taxon>Eutheria</taxon>
        <taxon>Laurasiatheria</taxon>
        <taxon>Artiodactyla</taxon>
        <taxon>Ruminantia</taxon>
        <taxon>Pecora</taxon>
        <taxon>Cervidae</taxon>
        <taxon>Odocoileinae</taxon>
        <taxon>Rangifer</taxon>
    </lineage>
</organism>
<evidence type="ECO:0000313" key="2">
    <source>
        <dbReference type="Proteomes" id="UP001162501"/>
    </source>
</evidence>
<dbReference type="EMBL" id="OX596103">
    <property type="protein sequence ID" value="CAI9698317.1"/>
    <property type="molecule type" value="Genomic_DNA"/>
</dbReference>
<name>A0ACB0ECC4_RANTA</name>
<reference evidence="1" key="1">
    <citation type="submission" date="2023-05" db="EMBL/GenBank/DDBJ databases">
        <authorList>
            <consortium name="ELIXIR-Norway"/>
        </authorList>
    </citation>
    <scope>NUCLEOTIDE SEQUENCE</scope>
</reference>
<proteinExistence type="predicted"/>
<sequence>MHGAGAVAGREEIPHVQEFFSVVRRTERWNWSQMCLGLLQQQQGRFGEHERVVPGKRHQVRSLRFLPGRREQRNPAGCCESACRLSKGRMICLRHTASSEALHRVFATWQLSSRQTRNALPERGCAFYSWVSLRAASGVIHVMSSQLTSAVEERSQPGDCGQQTKVSRSPGLPPCPRRLRIPQPRPPAVPTPAAHPAAPASRRAHAGCASRPPAAPDSSGKALNPGAARRRQ</sequence>
<protein>
    <submittedName>
        <fullName evidence="1">Uncharacterized protein</fullName>
    </submittedName>
</protein>
<accession>A0ACB0ECC4</accession>